<accession>A0A4R7ZHC6</accession>
<comment type="caution">
    <text evidence="1">The sequence shown here is derived from an EMBL/GenBank/DDBJ whole genome shotgun (WGS) entry which is preliminary data.</text>
</comment>
<proteinExistence type="predicted"/>
<evidence type="ECO:0000313" key="2">
    <source>
        <dbReference type="Proteomes" id="UP000294743"/>
    </source>
</evidence>
<gene>
    <name evidence="1" type="ORF">EDD63_12323</name>
</gene>
<dbReference type="RefSeq" id="WP_134169889.1">
    <property type="nucleotide sequence ID" value="NZ_SODD01000023.1"/>
</dbReference>
<dbReference type="AlphaFoldDB" id="A0A4R7ZHC6"/>
<dbReference type="InterPro" id="IPR054199">
    <property type="entry name" value="DUF6904"/>
</dbReference>
<keyword evidence="2" id="KW-1185">Reference proteome</keyword>
<dbReference type="Proteomes" id="UP000294743">
    <property type="component" value="Unassembled WGS sequence"/>
</dbReference>
<dbReference type="EMBL" id="SODD01000023">
    <property type="protein sequence ID" value="TDW16466.1"/>
    <property type="molecule type" value="Genomic_DNA"/>
</dbReference>
<dbReference type="OrthoDB" id="1999450at2"/>
<organism evidence="1 2">
    <name type="scientific">Breznakia blatticola</name>
    <dbReference type="NCBI Taxonomy" id="1754012"/>
    <lineage>
        <taxon>Bacteria</taxon>
        <taxon>Bacillati</taxon>
        <taxon>Bacillota</taxon>
        <taxon>Erysipelotrichia</taxon>
        <taxon>Erysipelotrichales</taxon>
        <taxon>Erysipelotrichaceae</taxon>
        <taxon>Breznakia</taxon>
    </lineage>
</organism>
<name>A0A4R7ZHC6_9FIRM</name>
<dbReference type="Pfam" id="PF21845">
    <property type="entry name" value="DUF6904"/>
    <property type="match status" value="1"/>
</dbReference>
<protein>
    <submittedName>
        <fullName evidence="1">Uncharacterized protein</fullName>
    </submittedName>
</protein>
<reference evidence="1 2" key="1">
    <citation type="submission" date="2019-03" db="EMBL/GenBank/DDBJ databases">
        <title>Genomic Encyclopedia of Type Strains, Phase IV (KMG-IV): sequencing the most valuable type-strain genomes for metagenomic binning, comparative biology and taxonomic classification.</title>
        <authorList>
            <person name="Goeker M."/>
        </authorList>
    </citation>
    <scope>NUCLEOTIDE SEQUENCE [LARGE SCALE GENOMIC DNA]</scope>
    <source>
        <strain evidence="1 2">DSM 28867</strain>
    </source>
</reference>
<evidence type="ECO:0000313" key="1">
    <source>
        <dbReference type="EMBL" id="TDW16466.1"/>
    </source>
</evidence>
<sequence>MITVKPTKNLLGVTISGNYRDFSELVDAMHNITKFDDDSSDPNYGISLQVLAMCYDMRHAYQGDREINKVSEEVFGENMEIYNETTIIYSFNIMFPQAIFYAFAAPKLAKYAKVLVTTKELEDKYARIYSYPMYLRDKGLINYLSAKILEAVEEVIGFEATSKLIRSYERSAVSYKDYLALYVDKCNIEFEKTKVEKRPMKVRTIANRFIKFPDAYYEMYISYTKTAKKYDCNIYDLTDSSIEYPSEELIW</sequence>